<accession>A0A561VCM1</accession>
<comment type="caution">
    <text evidence="2">The sequence shown here is derived from an EMBL/GenBank/DDBJ whole genome shotgun (WGS) entry which is preliminary data.</text>
</comment>
<dbReference type="OrthoDB" id="3404394at2"/>
<gene>
    <name evidence="2" type="ORF">FHX34_10880</name>
</gene>
<organism evidence="2 3">
    <name type="scientific">Actinoplanes teichomyceticus</name>
    <dbReference type="NCBI Taxonomy" id="1867"/>
    <lineage>
        <taxon>Bacteria</taxon>
        <taxon>Bacillati</taxon>
        <taxon>Actinomycetota</taxon>
        <taxon>Actinomycetes</taxon>
        <taxon>Micromonosporales</taxon>
        <taxon>Micromonosporaceae</taxon>
        <taxon>Actinoplanes</taxon>
    </lineage>
</organism>
<protein>
    <submittedName>
        <fullName evidence="2">Uncharacterized protein</fullName>
    </submittedName>
</protein>
<reference evidence="2 3" key="1">
    <citation type="submission" date="2019-06" db="EMBL/GenBank/DDBJ databases">
        <title>Sequencing the genomes of 1000 actinobacteria strains.</title>
        <authorList>
            <person name="Klenk H.-P."/>
        </authorList>
    </citation>
    <scope>NUCLEOTIDE SEQUENCE [LARGE SCALE GENOMIC DNA]</scope>
    <source>
        <strain evidence="2 3">DSM 43866</strain>
    </source>
</reference>
<name>A0A561VCM1_ACTTI</name>
<dbReference type="Proteomes" id="UP000320239">
    <property type="component" value="Unassembled WGS sequence"/>
</dbReference>
<dbReference type="AlphaFoldDB" id="A0A561VCM1"/>
<evidence type="ECO:0000313" key="3">
    <source>
        <dbReference type="Proteomes" id="UP000320239"/>
    </source>
</evidence>
<proteinExistence type="predicted"/>
<dbReference type="EMBL" id="VIWY01000008">
    <property type="protein sequence ID" value="TWG09365.1"/>
    <property type="molecule type" value="Genomic_DNA"/>
</dbReference>
<dbReference type="RefSeq" id="WP_145831126.1">
    <property type="nucleotide sequence ID" value="NZ_BOMX01000181.1"/>
</dbReference>
<evidence type="ECO:0000256" key="1">
    <source>
        <dbReference type="SAM" id="MobiDB-lite"/>
    </source>
</evidence>
<keyword evidence="3" id="KW-1185">Reference proteome</keyword>
<evidence type="ECO:0000313" key="2">
    <source>
        <dbReference type="EMBL" id="TWG09365.1"/>
    </source>
</evidence>
<feature type="region of interest" description="Disordered" evidence="1">
    <location>
        <begin position="1"/>
        <end position="23"/>
    </location>
</feature>
<sequence>MTQPAVTPPARHVPGQQPGRPSVRVEATGSAVHPYALQVGDHAGLSVPMTAVAVRHLRDALTAVLAGSPPAEPDDFITEWARTYRAAVVTAEPAATDAA</sequence>